<dbReference type="PIRSF" id="PIRSF037031">
    <property type="entry name" value="Redox_disulphide_2"/>
    <property type="match status" value="1"/>
</dbReference>
<reference evidence="2 3" key="1">
    <citation type="submission" date="2024-03" db="EMBL/GenBank/DDBJ databases">
        <title>Ignisphaera cupida sp. nov., a hyperthermophilic hydrolytic archaeon from a hot spring of Kamchatka, and proposal of Ignisphaeraceae fam. nov.</title>
        <authorList>
            <person name="Podosokorskaya O.A."/>
            <person name="Elcheninov A.G."/>
            <person name="Maltseva A.I."/>
            <person name="Zayulina K.S."/>
            <person name="Novikov A."/>
            <person name="Merkel A.Y."/>
        </authorList>
    </citation>
    <scope>NUCLEOTIDE SEQUENCE [LARGE SCALE GENOMIC DNA]</scope>
    <source>
        <strain evidence="2 3">38H-sp</strain>
    </source>
</reference>
<dbReference type="Proteomes" id="UP001466331">
    <property type="component" value="Unassembled WGS sequence"/>
</dbReference>
<dbReference type="EMBL" id="JBCHKQ010000003">
    <property type="protein sequence ID" value="MEM5948406.1"/>
    <property type="molecule type" value="Genomic_DNA"/>
</dbReference>
<evidence type="ECO:0000259" key="1">
    <source>
        <dbReference type="Pfam" id="PF13192"/>
    </source>
</evidence>
<keyword evidence="3" id="KW-1185">Reference proteome</keyword>
<name>A0ABU9UD81_9SPIR</name>
<dbReference type="InterPro" id="IPR036249">
    <property type="entry name" value="Thioredoxin-like_sf"/>
</dbReference>
<comment type="caution">
    <text evidence="2">The sequence shown here is derived from an EMBL/GenBank/DDBJ whole genome shotgun (WGS) entry which is preliminary data.</text>
</comment>
<evidence type="ECO:0000313" key="2">
    <source>
        <dbReference type="EMBL" id="MEM5948406.1"/>
    </source>
</evidence>
<dbReference type="PANTHER" id="PTHR36450:SF1">
    <property type="entry name" value="THIOREDOXIN"/>
    <property type="match status" value="1"/>
</dbReference>
<dbReference type="InterPro" id="IPR005243">
    <property type="entry name" value="THIRX-like_proc"/>
</dbReference>
<proteinExistence type="predicted"/>
<organism evidence="2 3">
    <name type="scientific">Rarispira pelagica</name>
    <dbReference type="NCBI Taxonomy" id="3141764"/>
    <lineage>
        <taxon>Bacteria</taxon>
        <taxon>Pseudomonadati</taxon>
        <taxon>Spirochaetota</taxon>
        <taxon>Spirochaetia</taxon>
        <taxon>Winmispirales</taxon>
        <taxon>Winmispiraceae</taxon>
        <taxon>Rarispira</taxon>
    </lineage>
</organism>
<gene>
    <name evidence="2" type="ORF">WKV44_07595</name>
</gene>
<dbReference type="SUPFAM" id="SSF52833">
    <property type="entry name" value="Thioredoxin-like"/>
    <property type="match status" value="1"/>
</dbReference>
<feature type="domain" description="Thioredoxin-like fold" evidence="1">
    <location>
        <begin position="1"/>
        <end position="75"/>
    </location>
</feature>
<evidence type="ECO:0000313" key="3">
    <source>
        <dbReference type="Proteomes" id="UP001466331"/>
    </source>
</evidence>
<dbReference type="NCBIfam" id="TIGR00412">
    <property type="entry name" value="redox_disulf_2"/>
    <property type="match status" value="1"/>
</dbReference>
<dbReference type="Pfam" id="PF13192">
    <property type="entry name" value="Thioredoxin_3"/>
    <property type="match status" value="1"/>
</dbReference>
<dbReference type="PANTHER" id="PTHR36450">
    <property type="entry name" value="THIOREDOXIN"/>
    <property type="match status" value="1"/>
</dbReference>
<dbReference type="RefSeq" id="WP_420069855.1">
    <property type="nucleotide sequence ID" value="NZ_JBCHKQ010000003.1"/>
</dbReference>
<dbReference type="Gene3D" id="3.40.30.10">
    <property type="entry name" value="Glutaredoxin"/>
    <property type="match status" value="1"/>
</dbReference>
<sequence>MKIQILGSGCPKCQTLERLAREAISEAGINAEIEKITDIDQIMSMGVMMTPALAIDGKVKSVGKILPKEQIIEKIKEEL</sequence>
<protein>
    <submittedName>
        <fullName evidence="2">Thioredoxin family protein</fullName>
    </submittedName>
</protein>
<dbReference type="InterPro" id="IPR012336">
    <property type="entry name" value="Thioredoxin-like_fold"/>
</dbReference>
<accession>A0ABU9UD81</accession>